<dbReference type="RefSeq" id="WP_201916443.1">
    <property type="nucleotide sequence ID" value="NZ_BAABAX010000001.1"/>
</dbReference>
<evidence type="ECO:0000313" key="12">
    <source>
        <dbReference type="EMBL" id="MBL0682450.1"/>
    </source>
</evidence>
<sequence>MKTNILKYALVFGLLSIFTSCENQQIDTQDQNQEVLKYDETSLSDAYFGRKSSSGCHFEYEGSSGPEFWADLCGDDWKDCGGNSQSPINIITDAVLEDESINNINTNYTISSTNIFNNGHTIQFNYDAGSSASLNNIDYNLLQFHFHTGSEHTVDGVRYPMEMHLVHQDPITKLLAVVGVFFKEGNRNLLLNQFMNNLPEYEDDHYTSSQKYHIKDILPGDMDFYTYSGSLTTPACSEIVTWYIIKETIEASHEQLERFEHIMHKNFRPIQTLSGRIVSTND</sequence>
<dbReference type="PROSITE" id="PS51144">
    <property type="entry name" value="ALPHA_CA_2"/>
    <property type="match status" value="1"/>
</dbReference>
<comment type="catalytic activity">
    <reaction evidence="9 10">
        <text>hydrogencarbonate + H(+) = CO2 + H2O</text>
        <dbReference type="Rhea" id="RHEA:10748"/>
        <dbReference type="ChEBI" id="CHEBI:15377"/>
        <dbReference type="ChEBI" id="CHEBI:15378"/>
        <dbReference type="ChEBI" id="CHEBI:16526"/>
        <dbReference type="ChEBI" id="CHEBI:17544"/>
        <dbReference type="EC" id="4.2.1.1"/>
    </reaction>
</comment>
<dbReference type="GO" id="GO:0008270">
    <property type="term" value="F:zinc ion binding"/>
    <property type="evidence" value="ECO:0007669"/>
    <property type="project" value="UniProtKB-UniRule"/>
</dbReference>
<evidence type="ECO:0000256" key="2">
    <source>
        <dbReference type="ARBA" id="ARBA00002904"/>
    </source>
</evidence>
<name>A0A937D6U5_9FLAO</name>
<comment type="cofactor">
    <cofactor evidence="1 10">
        <name>Zn(2+)</name>
        <dbReference type="ChEBI" id="CHEBI:29105"/>
    </cofactor>
</comment>
<comment type="caution">
    <text evidence="12">The sequence shown here is derived from an EMBL/GenBank/DDBJ whole genome shotgun (WGS) entry which is preliminary data.</text>
</comment>
<evidence type="ECO:0000256" key="6">
    <source>
        <dbReference type="ARBA" id="ARBA00022723"/>
    </source>
</evidence>
<proteinExistence type="inferred from homology"/>
<dbReference type="CDD" id="cd03124">
    <property type="entry name" value="alpha_CA_prokaryotic_like"/>
    <property type="match status" value="1"/>
</dbReference>
<dbReference type="InterPro" id="IPR018338">
    <property type="entry name" value="Carbonic_anhydrase_a-class_CS"/>
</dbReference>
<evidence type="ECO:0000256" key="8">
    <source>
        <dbReference type="ARBA" id="ARBA00023239"/>
    </source>
</evidence>
<keyword evidence="13" id="KW-1185">Reference proteome</keyword>
<dbReference type="EMBL" id="JAERQJ010000001">
    <property type="protein sequence ID" value="MBL0682450.1"/>
    <property type="molecule type" value="Genomic_DNA"/>
</dbReference>
<evidence type="ECO:0000256" key="3">
    <source>
        <dbReference type="ARBA" id="ARBA00010718"/>
    </source>
</evidence>
<keyword evidence="7 10" id="KW-0862">Zinc</keyword>
<evidence type="ECO:0000313" key="13">
    <source>
        <dbReference type="Proteomes" id="UP000651057"/>
    </source>
</evidence>
<dbReference type="GO" id="GO:0004089">
    <property type="term" value="F:carbonate dehydratase activity"/>
    <property type="evidence" value="ECO:0007669"/>
    <property type="project" value="UniProtKB-UniRule"/>
</dbReference>
<evidence type="ECO:0000256" key="5">
    <source>
        <dbReference type="ARBA" id="ARBA00014628"/>
    </source>
</evidence>
<protein>
    <recommendedName>
        <fullName evidence="5 10">Carbonic anhydrase</fullName>
        <ecNumber evidence="4 10">4.2.1.1</ecNumber>
    </recommendedName>
</protein>
<dbReference type="InterPro" id="IPR001148">
    <property type="entry name" value="CA_dom"/>
</dbReference>
<dbReference type="EC" id="4.2.1.1" evidence="4 10"/>
<dbReference type="Gene3D" id="3.10.200.10">
    <property type="entry name" value="Alpha carbonic anhydrase"/>
    <property type="match status" value="1"/>
</dbReference>
<dbReference type="InterPro" id="IPR041891">
    <property type="entry name" value="Alpha_CA_prokaryot-like"/>
</dbReference>
<gene>
    <name evidence="12" type="ORF">JJQ60_02895</name>
</gene>
<keyword evidence="6 10" id="KW-0479">Metal-binding</keyword>
<evidence type="ECO:0000256" key="4">
    <source>
        <dbReference type="ARBA" id="ARBA00012925"/>
    </source>
</evidence>
<keyword evidence="8 10" id="KW-0456">Lyase</keyword>
<evidence type="ECO:0000256" key="7">
    <source>
        <dbReference type="ARBA" id="ARBA00022833"/>
    </source>
</evidence>
<evidence type="ECO:0000259" key="11">
    <source>
        <dbReference type="PROSITE" id="PS51144"/>
    </source>
</evidence>
<dbReference type="InterPro" id="IPR036398">
    <property type="entry name" value="CA_dom_sf"/>
</dbReference>
<dbReference type="InterPro" id="IPR023561">
    <property type="entry name" value="Carbonic_anhydrase_a-class"/>
</dbReference>
<dbReference type="SUPFAM" id="SSF51069">
    <property type="entry name" value="Carbonic anhydrase"/>
    <property type="match status" value="1"/>
</dbReference>
<reference evidence="12" key="1">
    <citation type="submission" date="2021-01" db="EMBL/GenBank/DDBJ databases">
        <authorList>
            <person name="Zhong Y.L."/>
        </authorList>
    </citation>
    <scope>NUCLEOTIDE SEQUENCE</scope>
    <source>
        <strain evidence="12">KCTC 23302</strain>
    </source>
</reference>
<organism evidence="12 13">
    <name type="scientific">Aquimarina mytili</name>
    <dbReference type="NCBI Taxonomy" id="874423"/>
    <lineage>
        <taxon>Bacteria</taxon>
        <taxon>Pseudomonadati</taxon>
        <taxon>Bacteroidota</taxon>
        <taxon>Flavobacteriia</taxon>
        <taxon>Flavobacteriales</taxon>
        <taxon>Flavobacteriaceae</taxon>
        <taxon>Aquimarina</taxon>
    </lineage>
</organism>
<evidence type="ECO:0000256" key="1">
    <source>
        <dbReference type="ARBA" id="ARBA00001947"/>
    </source>
</evidence>
<comment type="similarity">
    <text evidence="3 10">Belongs to the alpha-carbonic anhydrase family.</text>
</comment>
<evidence type="ECO:0000256" key="9">
    <source>
        <dbReference type="ARBA" id="ARBA00048348"/>
    </source>
</evidence>
<dbReference type="AlphaFoldDB" id="A0A937D6U5"/>
<feature type="domain" description="Alpha-carbonic anhydrase" evidence="11">
    <location>
        <begin position="56"/>
        <end position="282"/>
    </location>
</feature>
<dbReference type="PROSITE" id="PS51257">
    <property type="entry name" value="PROKAR_LIPOPROTEIN"/>
    <property type="match status" value="1"/>
</dbReference>
<dbReference type="PANTHER" id="PTHR18952:SF265">
    <property type="entry name" value="CARBONIC ANHYDRASE"/>
    <property type="match status" value="1"/>
</dbReference>
<accession>A0A937D6U5</accession>
<dbReference type="PROSITE" id="PS00162">
    <property type="entry name" value="ALPHA_CA_1"/>
    <property type="match status" value="1"/>
</dbReference>
<evidence type="ECO:0000256" key="10">
    <source>
        <dbReference type="RuleBase" id="RU367011"/>
    </source>
</evidence>
<dbReference type="SMART" id="SM01057">
    <property type="entry name" value="Carb_anhydrase"/>
    <property type="match status" value="1"/>
</dbReference>
<dbReference type="Pfam" id="PF00194">
    <property type="entry name" value="Carb_anhydrase"/>
    <property type="match status" value="1"/>
</dbReference>
<dbReference type="PANTHER" id="PTHR18952">
    <property type="entry name" value="CARBONIC ANHYDRASE"/>
    <property type="match status" value="1"/>
</dbReference>
<comment type="function">
    <text evidence="2 10">Reversible hydration of carbon dioxide.</text>
</comment>
<dbReference type="Proteomes" id="UP000651057">
    <property type="component" value="Unassembled WGS sequence"/>
</dbReference>